<feature type="transmembrane region" description="Helical" evidence="7">
    <location>
        <begin position="50"/>
        <end position="68"/>
    </location>
</feature>
<dbReference type="Pfam" id="PF01757">
    <property type="entry name" value="Acyl_transf_3"/>
    <property type="match status" value="1"/>
</dbReference>
<dbReference type="GO" id="GO:0005886">
    <property type="term" value="C:plasma membrane"/>
    <property type="evidence" value="ECO:0007669"/>
    <property type="project" value="UniProtKB-SubCell"/>
</dbReference>
<evidence type="ECO:0000313" key="10">
    <source>
        <dbReference type="Proteomes" id="UP000238206"/>
    </source>
</evidence>
<comment type="caution">
    <text evidence="9">The sequence shown here is derived from an EMBL/GenBank/DDBJ whole genome shotgun (WGS) entry which is preliminary data.</text>
</comment>
<evidence type="ECO:0000256" key="3">
    <source>
        <dbReference type="ARBA" id="ARBA00022475"/>
    </source>
</evidence>
<keyword evidence="9" id="KW-0012">Acyltransferase</keyword>
<comment type="subcellular location">
    <subcellularLocation>
        <location evidence="1">Cell membrane</location>
        <topology evidence="1">Multi-pass membrane protein</topology>
    </subcellularLocation>
</comment>
<keyword evidence="5 7" id="KW-1133">Transmembrane helix</keyword>
<keyword evidence="9" id="KW-0808">Transferase</keyword>
<dbReference type="RefSeq" id="WP_105391217.1">
    <property type="nucleotide sequence ID" value="NZ_PUIQ01000018.1"/>
</dbReference>
<feature type="transmembrane region" description="Helical" evidence="7">
    <location>
        <begin position="241"/>
        <end position="259"/>
    </location>
</feature>
<evidence type="ECO:0000256" key="2">
    <source>
        <dbReference type="ARBA" id="ARBA00007400"/>
    </source>
</evidence>
<dbReference type="Proteomes" id="UP000238206">
    <property type="component" value="Unassembled WGS sequence"/>
</dbReference>
<dbReference type="AlphaFoldDB" id="A0A2S8IS26"/>
<organism evidence="9 10">
    <name type="scientific">Burkholderia cepacia</name>
    <name type="common">Pseudomonas cepacia</name>
    <dbReference type="NCBI Taxonomy" id="292"/>
    <lineage>
        <taxon>Bacteria</taxon>
        <taxon>Pseudomonadati</taxon>
        <taxon>Pseudomonadota</taxon>
        <taxon>Betaproteobacteria</taxon>
        <taxon>Burkholderiales</taxon>
        <taxon>Burkholderiaceae</taxon>
        <taxon>Burkholderia</taxon>
        <taxon>Burkholderia cepacia complex</taxon>
    </lineage>
</organism>
<name>A0A2S8IS26_BURCE</name>
<proteinExistence type="inferred from homology"/>
<feature type="transmembrane region" description="Helical" evidence="7">
    <location>
        <begin position="12"/>
        <end position="30"/>
    </location>
</feature>
<dbReference type="PANTHER" id="PTHR40074:SF2">
    <property type="entry name" value="O-ACETYLTRANSFERASE WECH"/>
    <property type="match status" value="1"/>
</dbReference>
<keyword evidence="4 7" id="KW-0812">Transmembrane</keyword>
<feature type="transmembrane region" description="Helical" evidence="7">
    <location>
        <begin position="216"/>
        <end position="235"/>
    </location>
</feature>
<dbReference type="InterPro" id="IPR002656">
    <property type="entry name" value="Acyl_transf_3_dom"/>
</dbReference>
<reference evidence="9 10" key="1">
    <citation type="submission" date="2018-02" db="EMBL/GenBank/DDBJ databases">
        <title>Draft genome sequencing of Burkholderia cepacia Y14-15.</title>
        <authorList>
            <person name="Zheng B.-X."/>
        </authorList>
    </citation>
    <scope>NUCLEOTIDE SEQUENCE [LARGE SCALE GENOMIC DNA]</scope>
    <source>
        <strain evidence="9 10">Y14-15</strain>
    </source>
</reference>
<feature type="transmembrane region" description="Helical" evidence="7">
    <location>
        <begin position="308"/>
        <end position="327"/>
    </location>
</feature>
<evidence type="ECO:0000256" key="6">
    <source>
        <dbReference type="ARBA" id="ARBA00023136"/>
    </source>
</evidence>
<dbReference type="EMBL" id="PUIQ01000018">
    <property type="protein sequence ID" value="PQP17560.1"/>
    <property type="molecule type" value="Genomic_DNA"/>
</dbReference>
<keyword evidence="3" id="KW-1003">Cell membrane</keyword>
<dbReference type="PANTHER" id="PTHR40074">
    <property type="entry name" value="O-ACETYLTRANSFERASE WECH"/>
    <property type="match status" value="1"/>
</dbReference>
<comment type="similarity">
    <text evidence="2">Belongs to the acyltransferase 3 family.</text>
</comment>
<accession>A0A2S8IS26</accession>
<dbReference type="GO" id="GO:0009246">
    <property type="term" value="P:enterobacterial common antigen biosynthetic process"/>
    <property type="evidence" value="ECO:0007669"/>
    <property type="project" value="TreeGrafter"/>
</dbReference>
<feature type="transmembrane region" description="Helical" evidence="7">
    <location>
        <begin position="271"/>
        <end position="296"/>
    </location>
</feature>
<feature type="transmembrane region" description="Helical" evidence="7">
    <location>
        <begin position="127"/>
        <end position="146"/>
    </location>
</feature>
<feature type="domain" description="Acyltransferase 3" evidence="8">
    <location>
        <begin position="9"/>
        <end position="323"/>
    </location>
</feature>
<evidence type="ECO:0000256" key="5">
    <source>
        <dbReference type="ARBA" id="ARBA00022989"/>
    </source>
</evidence>
<evidence type="ECO:0000259" key="8">
    <source>
        <dbReference type="Pfam" id="PF01757"/>
    </source>
</evidence>
<keyword evidence="6 7" id="KW-0472">Membrane</keyword>
<evidence type="ECO:0000256" key="4">
    <source>
        <dbReference type="ARBA" id="ARBA00022692"/>
    </source>
</evidence>
<sequence length="360" mass="38336">MTTTARETSLDVARGAGIMLVVYGHVLRGAASSGLVPAGLPDTAFEWIDYVIYTFHMPLFFFLSGLHVCGSLRSAPHRFIGAKVRTIVYPYLMWSVLQGGVQIAMASHGTNHPFTLADLLAIGWRPFAQFWFLYALMLCMIGVWLLARRVPALAQVPIPPRIRGALIASAVLGLAIGAATQWGILSTTLMNWPFFVAGVVAARALPGWLERHSDPAACAVTAAVFVAAVVLAHGLGGATSIWAVPAAFAGIALMLQFAYRYASSPARAGWLVAVGWASMPIYLMHIVVMGGVRIVLMRAGVSSLATHLVLGTLAGLAVPMAVYLIALRTGTARLAGFPSWPGRVSCARRPHDTRGSGRHA</sequence>
<evidence type="ECO:0000313" key="9">
    <source>
        <dbReference type="EMBL" id="PQP17560.1"/>
    </source>
</evidence>
<protein>
    <submittedName>
        <fullName evidence="9">Acyltransferase</fullName>
    </submittedName>
</protein>
<feature type="transmembrane region" description="Helical" evidence="7">
    <location>
        <begin position="190"/>
        <end position="209"/>
    </location>
</feature>
<evidence type="ECO:0000256" key="1">
    <source>
        <dbReference type="ARBA" id="ARBA00004651"/>
    </source>
</evidence>
<feature type="transmembrane region" description="Helical" evidence="7">
    <location>
        <begin position="166"/>
        <end position="184"/>
    </location>
</feature>
<gene>
    <name evidence="9" type="ORF">C5615_15670</name>
</gene>
<feature type="transmembrane region" description="Helical" evidence="7">
    <location>
        <begin position="88"/>
        <end position="107"/>
    </location>
</feature>
<evidence type="ECO:0000256" key="7">
    <source>
        <dbReference type="SAM" id="Phobius"/>
    </source>
</evidence>
<dbReference type="GO" id="GO:0016413">
    <property type="term" value="F:O-acetyltransferase activity"/>
    <property type="evidence" value="ECO:0007669"/>
    <property type="project" value="TreeGrafter"/>
</dbReference>